<feature type="region of interest" description="Disordered" evidence="1">
    <location>
        <begin position="1"/>
        <end position="20"/>
    </location>
</feature>
<feature type="compositionally biased region" description="Acidic residues" evidence="1">
    <location>
        <begin position="62"/>
        <end position="71"/>
    </location>
</feature>
<keyword evidence="3" id="KW-1185">Reference proteome</keyword>
<feature type="region of interest" description="Disordered" evidence="1">
    <location>
        <begin position="51"/>
        <end position="96"/>
    </location>
</feature>
<evidence type="ECO:0000256" key="1">
    <source>
        <dbReference type="SAM" id="MobiDB-lite"/>
    </source>
</evidence>
<dbReference type="AlphaFoldDB" id="A0A7W9L419"/>
<feature type="compositionally biased region" description="Polar residues" evidence="1">
    <location>
        <begin position="1"/>
        <end position="14"/>
    </location>
</feature>
<evidence type="ECO:0000313" key="2">
    <source>
        <dbReference type="EMBL" id="MBB5755137.1"/>
    </source>
</evidence>
<accession>A0A7W9L419</accession>
<reference evidence="2 3" key="1">
    <citation type="submission" date="2020-08" db="EMBL/GenBank/DDBJ databases">
        <title>Genomic Encyclopedia of Type Strains, Phase IV (KMG-IV): sequencing the most valuable type-strain genomes for metagenomic binning, comparative biology and taxonomic classification.</title>
        <authorList>
            <person name="Goeker M."/>
        </authorList>
    </citation>
    <scope>NUCLEOTIDE SEQUENCE [LARGE SCALE GENOMIC DNA]</scope>
    <source>
        <strain evidence="2 3">DSM 16268</strain>
    </source>
</reference>
<sequence>MTSRSVSPRPTTAPDSRRMNEDAIERLLRLLDALDGDPDREPYLAATPCEVSSGCYSSASDDREEDVDFEEGSDRERDPAEDGLADQDALDLFMSD</sequence>
<evidence type="ECO:0000313" key="3">
    <source>
        <dbReference type="Proteomes" id="UP000523821"/>
    </source>
</evidence>
<name>A0A7W9L419_9HYPH</name>
<protein>
    <submittedName>
        <fullName evidence="2">Uncharacterized protein</fullName>
    </submittedName>
</protein>
<gene>
    <name evidence="2" type="ORF">GGQ63_004236</name>
</gene>
<dbReference type="EMBL" id="JACHOO010000013">
    <property type="protein sequence ID" value="MBB5755137.1"/>
    <property type="molecule type" value="Genomic_DNA"/>
</dbReference>
<dbReference type="Proteomes" id="UP000523821">
    <property type="component" value="Unassembled WGS sequence"/>
</dbReference>
<dbReference type="RefSeq" id="WP_183858569.1">
    <property type="nucleotide sequence ID" value="NZ_JACHOO010000013.1"/>
</dbReference>
<organism evidence="2 3">
    <name type="scientific">Prosthecomicrobium pneumaticum</name>
    <dbReference type="NCBI Taxonomy" id="81895"/>
    <lineage>
        <taxon>Bacteria</taxon>
        <taxon>Pseudomonadati</taxon>
        <taxon>Pseudomonadota</taxon>
        <taxon>Alphaproteobacteria</taxon>
        <taxon>Hyphomicrobiales</taxon>
        <taxon>Kaistiaceae</taxon>
        <taxon>Prosthecomicrobium</taxon>
    </lineage>
</organism>
<proteinExistence type="predicted"/>
<comment type="caution">
    <text evidence="2">The sequence shown here is derived from an EMBL/GenBank/DDBJ whole genome shotgun (WGS) entry which is preliminary data.</text>
</comment>